<feature type="transmembrane region" description="Helical" evidence="1">
    <location>
        <begin position="34"/>
        <end position="54"/>
    </location>
</feature>
<organism evidence="2 3">
    <name type="scientific">Parenemella sanctibonifatiensis</name>
    <dbReference type="NCBI Taxonomy" id="2016505"/>
    <lineage>
        <taxon>Bacteria</taxon>
        <taxon>Bacillati</taxon>
        <taxon>Actinomycetota</taxon>
        <taxon>Actinomycetes</taxon>
        <taxon>Propionibacteriales</taxon>
        <taxon>Propionibacteriaceae</taxon>
        <taxon>Parenemella</taxon>
    </lineage>
</organism>
<comment type="caution">
    <text evidence="2">The sequence shown here is derived from an EMBL/GenBank/DDBJ whole genome shotgun (WGS) entry which is preliminary data.</text>
</comment>
<protein>
    <submittedName>
        <fullName evidence="2">Uncharacterized protein</fullName>
    </submittedName>
</protein>
<keyword evidence="3" id="KW-1185">Reference proteome</keyword>
<evidence type="ECO:0000256" key="1">
    <source>
        <dbReference type="SAM" id="Phobius"/>
    </source>
</evidence>
<evidence type="ECO:0000313" key="3">
    <source>
        <dbReference type="Proteomes" id="UP000216300"/>
    </source>
</evidence>
<evidence type="ECO:0000313" key="2">
    <source>
        <dbReference type="EMBL" id="OYN90354.1"/>
    </source>
</evidence>
<dbReference type="RefSeq" id="WP_094454566.1">
    <property type="nucleotide sequence ID" value="NZ_NMVJ01000007.1"/>
</dbReference>
<gene>
    <name evidence="2" type="ORF">CGZ91_09350</name>
</gene>
<proteinExistence type="predicted"/>
<keyword evidence="1" id="KW-1133">Transmembrane helix</keyword>
<dbReference type="Proteomes" id="UP000216300">
    <property type="component" value="Unassembled WGS sequence"/>
</dbReference>
<reference evidence="2 3" key="1">
    <citation type="submission" date="2017-07" db="EMBL/GenBank/DDBJ databases">
        <title>Draft whole genome sequences of clinical Proprionibacteriaceae strains.</title>
        <authorList>
            <person name="Bernier A.-M."/>
            <person name="Bernard K."/>
            <person name="Domingo M.-C."/>
        </authorList>
    </citation>
    <scope>NUCLEOTIDE SEQUENCE [LARGE SCALE GENOMIC DNA]</scope>
    <source>
        <strain evidence="2 3">NML 150081</strain>
    </source>
</reference>
<sequence>MTAVPEPAPVATSIRIDRRKAQLRFKRKRSSHRTWGIIVLVGVAWWSLFLMAIAAGNFTPIGAGGYVPMGLGLAGIAMTAGWTIAEHRDPAKLPERALDISEGGLIVHGRQGAWFVPWGFAEVTAMAARGGEMSLIVSGETVPRQLYPLDCLDRRPQEIDRAIRSASHGRQSLRWAGS</sequence>
<accession>A0A255EFN7</accession>
<name>A0A255EFN7_9ACTN</name>
<dbReference type="AlphaFoldDB" id="A0A255EFN7"/>
<keyword evidence="1" id="KW-0812">Transmembrane</keyword>
<dbReference type="EMBL" id="NMVJ01000007">
    <property type="protein sequence ID" value="OYN90354.1"/>
    <property type="molecule type" value="Genomic_DNA"/>
</dbReference>
<keyword evidence="1" id="KW-0472">Membrane</keyword>
<feature type="transmembrane region" description="Helical" evidence="1">
    <location>
        <begin position="66"/>
        <end position="85"/>
    </location>
</feature>